<evidence type="ECO:0000256" key="2">
    <source>
        <dbReference type="SAM" id="MobiDB-lite"/>
    </source>
</evidence>
<feature type="region of interest" description="Disordered" evidence="2">
    <location>
        <begin position="678"/>
        <end position="733"/>
    </location>
</feature>
<protein>
    <submittedName>
        <fullName evidence="3">Uncharacterized protein</fullName>
    </submittedName>
</protein>
<evidence type="ECO:0000256" key="1">
    <source>
        <dbReference type="SAM" id="Coils"/>
    </source>
</evidence>
<evidence type="ECO:0000313" key="3">
    <source>
        <dbReference type="EnsemblMetazoa" id="XP_016990423.2"/>
    </source>
</evidence>
<accession>A0ABM5I5F5</accession>
<feature type="coiled-coil region" evidence="1">
    <location>
        <begin position="326"/>
        <end position="360"/>
    </location>
</feature>
<reference evidence="4" key="1">
    <citation type="journal article" date="2021" name="Elife">
        <title>Highly contiguous assemblies of 101 drosophilid genomes.</title>
        <authorList>
            <person name="Kim B.Y."/>
            <person name="Wang J.R."/>
            <person name="Miller D.E."/>
            <person name="Barmina O."/>
            <person name="Delaney E."/>
            <person name="Thompson A."/>
            <person name="Comeault A.A."/>
            <person name="Peede D."/>
            <person name="D'Agostino E.R."/>
            <person name="Pelaez J."/>
            <person name="Aguilar J.M."/>
            <person name="Haji D."/>
            <person name="Matsunaga T."/>
            <person name="Armstrong E.E."/>
            <person name="Zych M."/>
            <person name="Ogawa Y."/>
            <person name="Stamenkovic-Radak M."/>
            <person name="Jelic M."/>
            <person name="Veselinovic M.S."/>
            <person name="Tanaskovic M."/>
            <person name="Eric P."/>
            <person name="Gao J.J."/>
            <person name="Katoh T.K."/>
            <person name="Toda M.J."/>
            <person name="Watabe H."/>
            <person name="Watada M."/>
            <person name="Davis J.S."/>
            <person name="Moyle L.C."/>
            <person name="Manoli G."/>
            <person name="Bertolini E."/>
            <person name="Kostal V."/>
            <person name="Hawley R.S."/>
            <person name="Takahashi A."/>
            <person name="Jones C.D."/>
            <person name="Price D.K."/>
            <person name="Whiteman N."/>
            <person name="Kopp A."/>
            <person name="Matute D.R."/>
            <person name="Petrov D.A."/>
        </authorList>
    </citation>
    <scope>NUCLEOTIDE SEQUENCE [LARGE SCALE GENOMIC DNA]</scope>
</reference>
<dbReference type="RefSeq" id="XP_016990423.2">
    <property type="nucleotide sequence ID" value="XM_017134934.2"/>
</dbReference>
<feature type="coiled-coil region" evidence="1">
    <location>
        <begin position="990"/>
        <end position="1144"/>
    </location>
</feature>
<dbReference type="GeneID" id="108052533"/>
<name>A0ABM5I5F5_DRORH</name>
<dbReference type="PANTHER" id="PTHR23159:SF60">
    <property type="entry name" value="SPINDLE ASSEMBLY ABNORMAL PROTEIN 4"/>
    <property type="match status" value="1"/>
</dbReference>
<proteinExistence type="predicted"/>
<feature type="coiled-coil region" evidence="1">
    <location>
        <begin position="174"/>
        <end position="284"/>
    </location>
</feature>
<evidence type="ECO:0000313" key="4">
    <source>
        <dbReference type="Proteomes" id="UP001652680"/>
    </source>
</evidence>
<dbReference type="EnsemblMetazoa" id="XM_017134934.2">
    <property type="protein sequence ID" value="XP_016990423.2"/>
    <property type="gene ID" value="LOC108052533"/>
</dbReference>
<reference evidence="3" key="2">
    <citation type="submission" date="2025-05" db="UniProtKB">
        <authorList>
            <consortium name="EnsemblMetazoa"/>
        </authorList>
    </citation>
    <scope>IDENTIFICATION</scope>
</reference>
<keyword evidence="4" id="KW-1185">Reference proteome</keyword>
<organism evidence="3 4">
    <name type="scientific">Drosophila rhopaloa</name>
    <name type="common">Fruit fly</name>
    <dbReference type="NCBI Taxonomy" id="1041015"/>
    <lineage>
        <taxon>Eukaryota</taxon>
        <taxon>Metazoa</taxon>
        <taxon>Ecdysozoa</taxon>
        <taxon>Arthropoda</taxon>
        <taxon>Hexapoda</taxon>
        <taxon>Insecta</taxon>
        <taxon>Pterygota</taxon>
        <taxon>Neoptera</taxon>
        <taxon>Endopterygota</taxon>
        <taxon>Diptera</taxon>
        <taxon>Brachycera</taxon>
        <taxon>Muscomorpha</taxon>
        <taxon>Ephydroidea</taxon>
        <taxon>Drosophilidae</taxon>
        <taxon>Drosophila</taxon>
        <taxon>Sophophora</taxon>
    </lineage>
</organism>
<sequence length="1236" mass="142707">MYRSKRDENETKGEFHGSDRQDVFIQQCECHAQVSIASLLPLLSAIATVESQHTRGFGSLSNQMRAPLGNEKCEDYSDISTWMDEHVKLHAQWSNFKAELDTLLIPLNVTTSLKKCWFYEETTLQSIIENVNAIDQSSGIQKEQIKYSADMETDLENILSNINKPVVKGFKNCCKNLRDSIKNLKDDLKTSVQDLSRKLNDSENSREKEELHNNLKDFEDQIKDLKARLHTLQNKVGEFEANTKCCAEIERQIQDLDIILKTRKSEADVQNQELYNKIKEFKDKQRTQDDLTSALKLTIRDRGENIKNIIDKCEKHCGNENLSDDTQFEKGELLELEMKIENLERLVEKLSNKLSELDTLEPTTNLNASLHACLKNGENLSKIQYELQELIKTQSCSKASSDAPKTAVQWPAIGMVRRNAICISDENLEYNIKELQKEVLPLREELNYFTKCCQKIYELGAQADHLKNTQWKMNQTYNEHIKSHENQFKHIKEGLYKALMRFSDINQSNINEGLEQQLNNLDNKLNKVNLNLEIIKERQGEISKLIKNTKYAETLPNEMAMLRSNFDEFKQKVDTLLKDIKENKLRELLVNKKDREKQLDTLNVIVRQDLDKLKQKLLHYDDLEKRIKEKIVQLKTPTNLMLGCHKKCKGTSKINDLIDQIEDAEKLVKAKGSSWSKLKPISKSIPKSKPTQKPKPKPTRKKRTSKSDVKIGDRRHRSVYRSKRDENETKGEFHGSDRQDVFIQQCECHAQVSIASLLPLLSAIATVESQHTRGYGSLSNQMRAPLGNEKCGDYNDISTWMDGHVKLHAQWRKFKAELDTLLIFLNGTTSLNKCCLFEETNLKLVIENINAIDQDSGNQEGQLKYSGDLGTDLENILLKIKEAVAQGFKSCCDNLQDVVKNLKDKLEEKLQDLTGNSNEVNPKISREKDELQNKLNDLKDKIKDLKERLETLETSELLNERTQSCFEAGGSRTFAIYNDKSISNSNCTFDKKLQDRIRELEQEEESLREELKKPPKCCQKIDELSLETNQLQSMLKEMNRSYNDTLKEYENQFKDIEESTNESVKKMGDINKTKNNESLQEKIKNLTKELDKANITLETLKDKQSDLFNSNNSSNNATNMLVELASLKRDFNEFRDNVDRQLKDIEGQQLFSLSADAKDSLQLLENFNNDISRDMDKIKKNLLDRDSLAKQTQDQIAELKNQADIMLECQKRCTKINKMNDFIDRIEDMENLVKNL</sequence>
<feature type="coiled-coil region" evidence="1">
    <location>
        <begin position="892"/>
        <end position="955"/>
    </location>
</feature>
<feature type="coiled-coil region" evidence="1">
    <location>
        <begin position="511"/>
        <end position="538"/>
    </location>
</feature>
<feature type="compositionally biased region" description="Basic and acidic residues" evidence="2">
    <location>
        <begin position="722"/>
        <end position="733"/>
    </location>
</feature>
<feature type="compositionally biased region" description="Low complexity" evidence="2">
    <location>
        <begin position="678"/>
        <end position="689"/>
    </location>
</feature>
<dbReference type="PANTHER" id="PTHR23159">
    <property type="entry name" value="CENTROSOMAL PROTEIN 2"/>
    <property type="match status" value="1"/>
</dbReference>
<keyword evidence="1" id="KW-0175">Coiled coil</keyword>
<feature type="compositionally biased region" description="Basic residues" evidence="2">
    <location>
        <begin position="690"/>
        <end position="704"/>
    </location>
</feature>
<dbReference type="Proteomes" id="UP001652680">
    <property type="component" value="Unassembled WGS sequence"/>
</dbReference>